<accession>A0A0E9UT19</accession>
<proteinExistence type="predicted"/>
<reference evidence="1" key="1">
    <citation type="submission" date="2014-11" db="EMBL/GenBank/DDBJ databases">
        <authorList>
            <person name="Amaro Gonzalez C."/>
        </authorList>
    </citation>
    <scope>NUCLEOTIDE SEQUENCE</scope>
</reference>
<protein>
    <submittedName>
        <fullName evidence="1">Uncharacterized protein</fullName>
    </submittedName>
</protein>
<name>A0A0E9UT19_ANGAN</name>
<organism evidence="1">
    <name type="scientific">Anguilla anguilla</name>
    <name type="common">European freshwater eel</name>
    <name type="synonym">Muraena anguilla</name>
    <dbReference type="NCBI Taxonomy" id="7936"/>
    <lineage>
        <taxon>Eukaryota</taxon>
        <taxon>Metazoa</taxon>
        <taxon>Chordata</taxon>
        <taxon>Craniata</taxon>
        <taxon>Vertebrata</taxon>
        <taxon>Euteleostomi</taxon>
        <taxon>Actinopterygii</taxon>
        <taxon>Neopterygii</taxon>
        <taxon>Teleostei</taxon>
        <taxon>Anguilliformes</taxon>
        <taxon>Anguillidae</taxon>
        <taxon>Anguilla</taxon>
    </lineage>
</organism>
<reference evidence="1" key="2">
    <citation type="journal article" date="2015" name="Fish Shellfish Immunol.">
        <title>Early steps in the European eel (Anguilla anguilla)-Vibrio vulnificus interaction in the gills: Role of the RtxA13 toxin.</title>
        <authorList>
            <person name="Callol A."/>
            <person name="Pajuelo D."/>
            <person name="Ebbesson L."/>
            <person name="Teles M."/>
            <person name="MacKenzie S."/>
            <person name="Amaro C."/>
        </authorList>
    </citation>
    <scope>NUCLEOTIDE SEQUENCE</scope>
</reference>
<dbReference type="EMBL" id="GBXM01039563">
    <property type="protein sequence ID" value="JAH69014.1"/>
    <property type="molecule type" value="Transcribed_RNA"/>
</dbReference>
<evidence type="ECO:0000313" key="1">
    <source>
        <dbReference type="EMBL" id="JAH69014.1"/>
    </source>
</evidence>
<sequence>MECSEEPLSKY</sequence>